<dbReference type="SUPFAM" id="SSF101576">
    <property type="entry name" value="Supernatant protein factor (SPF), C-terminal domain"/>
    <property type="match status" value="1"/>
</dbReference>
<keyword evidence="4 10" id="KW-0732">Signal</keyword>
<feature type="transmembrane region" description="Helical" evidence="9">
    <location>
        <begin position="178"/>
        <end position="200"/>
    </location>
</feature>
<dbReference type="Pfam" id="PF01105">
    <property type="entry name" value="EMP24_GP25L"/>
    <property type="match status" value="1"/>
</dbReference>
<evidence type="ECO:0000313" key="13">
    <source>
        <dbReference type="Proteomes" id="UP000507470"/>
    </source>
</evidence>
<feature type="domain" description="GOLD" evidence="11">
    <location>
        <begin position="37"/>
        <end position="118"/>
    </location>
</feature>
<evidence type="ECO:0000256" key="5">
    <source>
        <dbReference type="ARBA" id="ARBA00022989"/>
    </source>
</evidence>
<organism evidence="12 13">
    <name type="scientific">Mytilus coruscus</name>
    <name type="common">Sea mussel</name>
    <dbReference type="NCBI Taxonomy" id="42192"/>
    <lineage>
        <taxon>Eukaryota</taxon>
        <taxon>Metazoa</taxon>
        <taxon>Spiralia</taxon>
        <taxon>Lophotrochozoa</taxon>
        <taxon>Mollusca</taxon>
        <taxon>Bivalvia</taxon>
        <taxon>Autobranchia</taxon>
        <taxon>Pteriomorphia</taxon>
        <taxon>Mytilida</taxon>
        <taxon>Mytiloidea</taxon>
        <taxon>Mytilidae</taxon>
        <taxon>Mytilinae</taxon>
        <taxon>Mytilus</taxon>
    </lineage>
</organism>
<comment type="similarity">
    <text evidence="2 8">Belongs to the EMP24/GP25L family.</text>
</comment>
<keyword evidence="13" id="KW-1185">Reference proteome</keyword>
<feature type="signal peptide" evidence="10">
    <location>
        <begin position="1"/>
        <end position="20"/>
    </location>
</feature>
<protein>
    <submittedName>
        <fullName evidence="12">TMED7</fullName>
    </submittedName>
</protein>
<comment type="subcellular location">
    <subcellularLocation>
        <location evidence="7">Endomembrane system</location>
        <topology evidence="7">Single-pass membrane protein</topology>
    </subcellularLocation>
    <subcellularLocation>
        <location evidence="1 8">Membrane</location>
        <topology evidence="1 8">Single-pass type I membrane protein</topology>
    </subcellularLocation>
</comment>
<dbReference type="Proteomes" id="UP000507470">
    <property type="component" value="Unassembled WGS sequence"/>
</dbReference>
<evidence type="ECO:0000259" key="11">
    <source>
        <dbReference type="PROSITE" id="PS50866"/>
    </source>
</evidence>
<accession>A0A6J8DCQ4</accession>
<evidence type="ECO:0000256" key="6">
    <source>
        <dbReference type="ARBA" id="ARBA00023136"/>
    </source>
</evidence>
<evidence type="ECO:0000256" key="2">
    <source>
        <dbReference type="ARBA" id="ARBA00007104"/>
    </source>
</evidence>
<sequence length="219" mass="24971">MRTLVVFMFVLGYNFNFSQGFYSAGVALTFELEDKEKSCFTETFPGGKRYVFSYQVIKGGNQDVDAWVVSPNGKILYKEQRKEGDEFIFDPSKGDFQFCFGNQFSTISHKTIFFDISPEDPDSLAVEAGDKTPTVQTLTEAACDEIHYAMRGVIEHQRDYRLKEAIGRHVAEGLNNRVFWWSIAQAFILLVIGFGQVFILKTFFTEKLPTQNKPLETST</sequence>
<evidence type="ECO:0000256" key="4">
    <source>
        <dbReference type="ARBA" id="ARBA00022729"/>
    </source>
</evidence>
<proteinExistence type="inferred from homology"/>
<evidence type="ECO:0000256" key="8">
    <source>
        <dbReference type="RuleBase" id="RU003827"/>
    </source>
</evidence>
<dbReference type="PROSITE" id="PS50866">
    <property type="entry name" value="GOLD"/>
    <property type="match status" value="1"/>
</dbReference>
<name>A0A6J8DCQ4_MYTCO</name>
<dbReference type="AlphaFoldDB" id="A0A6J8DCQ4"/>
<dbReference type="GO" id="GO:0012505">
    <property type="term" value="C:endomembrane system"/>
    <property type="evidence" value="ECO:0007669"/>
    <property type="project" value="UniProtKB-SubCell"/>
</dbReference>
<dbReference type="InterPro" id="IPR009038">
    <property type="entry name" value="GOLD_dom"/>
</dbReference>
<dbReference type="InterPro" id="IPR036598">
    <property type="entry name" value="GOLD_dom_sf"/>
</dbReference>
<dbReference type="PANTHER" id="PTHR22811">
    <property type="entry name" value="TRANSMEMBRANE EMP24 DOMAIN-CONTAINING PROTEIN"/>
    <property type="match status" value="1"/>
</dbReference>
<keyword evidence="3 8" id="KW-0812">Transmembrane</keyword>
<evidence type="ECO:0000256" key="9">
    <source>
        <dbReference type="SAM" id="Phobius"/>
    </source>
</evidence>
<evidence type="ECO:0000256" key="1">
    <source>
        <dbReference type="ARBA" id="ARBA00004479"/>
    </source>
</evidence>
<evidence type="ECO:0000256" key="3">
    <source>
        <dbReference type="ARBA" id="ARBA00022692"/>
    </source>
</evidence>
<feature type="chain" id="PRO_5026674133" evidence="10">
    <location>
        <begin position="21"/>
        <end position="219"/>
    </location>
</feature>
<dbReference type="EMBL" id="CACVKT020007140">
    <property type="protein sequence ID" value="CAC5405835.1"/>
    <property type="molecule type" value="Genomic_DNA"/>
</dbReference>
<dbReference type="SMART" id="SM01190">
    <property type="entry name" value="EMP24_GP25L"/>
    <property type="match status" value="1"/>
</dbReference>
<reference evidence="12 13" key="1">
    <citation type="submission" date="2020-06" db="EMBL/GenBank/DDBJ databases">
        <authorList>
            <person name="Li R."/>
            <person name="Bekaert M."/>
        </authorList>
    </citation>
    <scope>NUCLEOTIDE SEQUENCE [LARGE SCALE GENOMIC DNA]</scope>
    <source>
        <strain evidence="13">wild</strain>
    </source>
</reference>
<dbReference type="GO" id="GO:0016020">
    <property type="term" value="C:membrane"/>
    <property type="evidence" value="ECO:0007669"/>
    <property type="project" value="UniProtKB-SubCell"/>
</dbReference>
<evidence type="ECO:0000256" key="7">
    <source>
        <dbReference type="ARBA" id="ARBA00037847"/>
    </source>
</evidence>
<evidence type="ECO:0000256" key="10">
    <source>
        <dbReference type="SAM" id="SignalP"/>
    </source>
</evidence>
<evidence type="ECO:0000313" key="12">
    <source>
        <dbReference type="EMBL" id="CAC5405835.1"/>
    </source>
</evidence>
<keyword evidence="5 9" id="KW-1133">Transmembrane helix</keyword>
<dbReference type="OrthoDB" id="62956at2759"/>
<dbReference type="InterPro" id="IPR015720">
    <property type="entry name" value="Emp24-like"/>
</dbReference>
<gene>
    <name evidence="12" type="ORF">MCOR_39484</name>
</gene>
<keyword evidence="6 9" id="KW-0472">Membrane</keyword>